<accession>A0AAE0TVJ4</accession>
<feature type="signal peptide" evidence="1">
    <location>
        <begin position="1"/>
        <end position="21"/>
    </location>
</feature>
<evidence type="ECO:0000313" key="2">
    <source>
        <dbReference type="EMBL" id="KAK3380950.1"/>
    </source>
</evidence>
<gene>
    <name evidence="2" type="ORF">B0H63DRAFT_194764</name>
</gene>
<evidence type="ECO:0000256" key="1">
    <source>
        <dbReference type="SAM" id="SignalP"/>
    </source>
</evidence>
<proteinExistence type="predicted"/>
<sequence>MKLGRIFTALSLLLVAGTTTAAPVVEERVPLIGAFSVSEVAGCPLGPPLNTFQIALGDGCGDCRKFYNGTVYRSIDRYWFNAYCIITLFQTTTCSDPGIVSGPGCWTPEGGIAGYKVTCPWWPEDSYFKGCMH</sequence>
<dbReference type="AlphaFoldDB" id="A0AAE0TVJ4"/>
<reference evidence="2" key="2">
    <citation type="submission" date="2023-06" db="EMBL/GenBank/DDBJ databases">
        <authorList>
            <consortium name="Lawrence Berkeley National Laboratory"/>
            <person name="Haridas S."/>
            <person name="Hensen N."/>
            <person name="Bonometti L."/>
            <person name="Westerberg I."/>
            <person name="Brannstrom I.O."/>
            <person name="Guillou S."/>
            <person name="Cros-Aarteil S."/>
            <person name="Calhoun S."/>
            <person name="Kuo A."/>
            <person name="Mondo S."/>
            <person name="Pangilinan J."/>
            <person name="Riley R."/>
            <person name="LaButti K."/>
            <person name="Andreopoulos B."/>
            <person name="Lipzen A."/>
            <person name="Chen C."/>
            <person name="Yanf M."/>
            <person name="Daum C."/>
            <person name="Ng V."/>
            <person name="Clum A."/>
            <person name="Steindorff A."/>
            <person name="Ohm R."/>
            <person name="Martin F."/>
            <person name="Silar P."/>
            <person name="Natvig D."/>
            <person name="Lalanne C."/>
            <person name="Gautier V."/>
            <person name="Ament-velasquez S.L."/>
            <person name="Kruys A."/>
            <person name="Hutchinson M.I."/>
            <person name="Powell A.J."/>
            <person name="Barry K."/>
            <person name="Miller A.N."/>
            <person name="Grigoriev I.V."/>
            <person name="Debuchy R."/>
            <person name="Gladieux P."/>
            <person name="Thoren M.H."/>
            <person name="Johannesson H."/>
        </authorList>
    </citation>
    <scope>NUCLEOTIDE SEQUENCE</scope>
    <source>
        <strain evidence="2">CBS 232.78</strain>
    </source>
</reference>
<dbReference type="Proteomes" id="UP001285441">
    <property type="component" value="Unassembled WGS sequence"/>
</dbReference>
<keyword evidence="1" id="KW-0732">Signal</keyword>
<keyword evidence="3" id="KW-1185">Reference proteome</keyword>
<reference evidence="2" key="1">
    <citation type="journal article" date="2023" name="Mol. Phylogenet. Evol.">
        <title>Genome-scale phylogeny and comparative genomics of the fungal order Sordariales.</title>
        <authorList>
            <person name="Hensen N."/>
            <person name="Bonometti L."/>
            <person name="Westerberg I."/>
            <person name="Brannstrom I.O."/>
            <person name="Guillou S."/>
            <person name="Cros-Aarteil S."/>
            <person name="Calhoun S."/>
            <person name="Haridas S."/>
            <person name="Kuo A."/>
            <person name="Mondo S."/>
            <person name="Pangilinan J."/>
            <person name="Riley R."/>
            <person name="LaButti K."/>
            <person name="Andreopoulos B."/>
            <person name="Lipzen A."/>
            <person name="Chen C."/>
            <person name="Yan M."/>
            <person name="Daum C."/>
            <person name="Ng V."/>
            <person name="Clum A."/>
            <person name="Steindorff A."/>
            <person name="Ohm R.A."/>
            <person name="Martin F."/>
            <person name="Silar P."/>
            <person name="Natvig D.O."/>
            <person name="Lalanne C."/>
            <person name="Gautier V."/>
            <person name="Ament-Velasquez S.L."/>
            <person name="Kruys A."/>
            <person name="Hutchinson M.I."/>
            <person name="Powell A.J."/>
            <person name="Barry K."/>
            <person name="Miller A.N."/>
            <person name="Grigoriev I.V."/>
            <person name="Debuchy R."/>
            <person name="Gladieux P."/>
            <person name="Hiltunen Thoren M."/>
            <person name="Johannesson H."/>
        </authorList>
    </citation>
    <scope>NUCLEOTIDE SEQUENCE</scope>
    <source>
        <strain evidence="2">CBS 232.78</strain>
    </source>
</reference>
<evidence type="ECO:0000313" key="3">
    <source>
        <dbReference type="Proteomes" id="UP001285441"/>
    </source>
</evidence>
<feature type="chain" id="PRO_5042220981" evidence="1">
    <location>
        <begin position="22"/>
        <end position="133"/>
    </location>
</feature>
<dbReference type="EMBL" id="JAULSW010000005">
    <property type="protein sequence ID" value="KAK3380950.1"/>
    <property type="molecule type" value="Genomic_DNA"/>
</dbReference>
<protein>
    <submittedName>
        <fullName evidence="2">Uncharacterized protein</fullName>
    </submittedName>
</protein>
<name>A0AAE0TVJ4_9PEZI</name>
<comment type="caution">
    <text evidence="2">The sequence shown here is derived from an EMBL/GenBank/DDBJ whole genome shotgun (WGS) entry which is preliminary data.</text>
</comment>
<organism evidence="2 3">
    <name type="scientific">Podospora didyma</name>
    <dbReference type="NCBI Taxonomy" id="330526"/>
    <lineage>
        <taxon>Eukaryota</taxon>
        <taxon>Fungi</taxon>
        <taxon>Dikarya</taxon>
        <taxon>Ascomycota</taxon>
        <taxon>Pezizomycotina</taxon>
        <taxon>Sordariomycetes</taxon>
        <taxon>Sordariomycetidae</taxon>
        <taxon>Sordariales</taxon>
        <taxon>Podosporaceae</taxon>
        <taxon>Podospora</taxon>
    </lineage>
</organism>